<comment type="subcellular location">
    <subcellularLocation>
        <location evidence="1">Membrane</location>
        <topology evidence="1">Single-pass membrane protein</topology>
    </subcellularLocation>
</comment>
<gene>
    <name evidence="8" type="ORF">EYE42_05540</name>
</gene>
<feature type="region of interest" description="Disordered" evidence="6">
    <location>
        <begin position="288"/>
        <end position="307"/>
    </location>
</feature>
<sequence>MAARTNLLATLAIPLLIVVAVLAGSSLFIVDEREKALVLRLGRVIDVKEEPGLGFKVPFLDNVEKYDGRILGLPTVPLEVTPLDDRRLIVDAFARWRITDVVRFRQAVGAGGIQGAQGRLEPIVRNAIREVLGTVPSTSVLSDDRTALMNQIRDEARANSAGLGVEIIDVRLTRTDLPEQNLNATYARMRAERQREAADEIARGGEAAQRVRAAADRTVVELTSEAQKRAEIVRGEADARRNAIYADAFGRDPEFFAFTRSMTSYERALRGENSSLVLQPDGEFFSYLQDDGSSRANPASTPVPAGNSAENAAVVAPDAADEDLVTPTVTDREGNRLGESAGVTLTPVPESLTTPPQEESSVAVPPATDAAADPAPAAEDTAPEAGAGNTPEAEGAAPDPAPAQN</sequence>
<dbReference type="GO" id="GO:0016020">
    <property type="term" value="C:membrane"/>
    <property type="evidence" value="ECO:0007669"/>
    <property type="project" value="UniProtKB-SubCell"/>
</dbReference>
<evidence type="ECO:0000256" key="6">
    <source>
        <dbReference type="SAM" id="MobiDB-lite"/>
    </source>
</evidence>
<evidence type="ECO:0000256" key="1">
    <source>
        <dbReference type="ARBA" id="ARBA00004167"/>
    </source>
</evidence>
<feature type="region of interest" description="Disordered" evidence="6">
    <location>
        <begin position="315"/>
        <end position="405"/>
    </location>
</feature>
<name>A0A4Q9G1Z8_9RHOB</name>
<dbReference type="GO" id="GO:0006508">
    <property type="term" value="P:proteolysis"/>
    <property type="evidence" value="ECO:0007669"/>
    <property type="project" value="UniProtKB-KW"/>
</dbReference>
<dbReference type="Proteomes" id="UP000293520">
    <property type="component" value="Unassembled WGS sequence"/>
</dbReference>
<dbReference type="InterPro" id="IPR001107">
    <property type="entry name" value="Band_7"/>
</dbReference>
<comment type="caution">
    <text evidence="8">The sequence shown here is derived from an EMBL/GenBank/DDBJ whole genome shotgun (WGS) entry which is preliminary data.</text>
</comment>
<reference evidence="8 9" key="1">
    <citation type="submission" date="2019-02" db="EMBL/GenBank/DDBJ databases">
        <title>Paracoccus subflavus sp. nov., isolated from marine sediment of the Pacific Ocean.</title>
        <authorList>
            <person name="Zhang G."/>
        </authorList>
    </citation>
    <scope>NUCLEOTIDE SEQUENCE [LARGE SCALE GENOMIC DNA]</scope>
    <source>
        <strain evidence="8 9">GY0581</strain>
    </source>
</reference>
<dbReference type="AlphaFoldDB" id="A0A4Q9G1Z8"/>
<dbReference type="InterPro" id="IPR036013">
    <property type="entry name" value="Band_7/SPFH_dom_sf"/>
</dbReference>
<dbReference type="RefSeq" id="WP_130990327.1">
    <property type="nucleotide sequence ID" value="NZ_SISK01000003.1"/>
</dbReference>
<proteinExistence type="inferred from homology"/>
<evidence type="ECO:0000256" key="3">
    <source>
        <dbReference type="ARBA" id="ARBA00022692"/>
    </source>
</evidence>
<feature type="compositionally biased region" description="Low complexity" evidence="6">
    <location>
        <begin position="362"/>
        <end position="405"/>
    </location>
</feature>
<feature type="compositionally biased region" description="Polar residues" evidence="6">
    <location>
        <begin position="351"/>
        <end position="360"/>
    </location>
</feature>
<evidence type="ECO:0000313" key="9">
    <source>
        <dbReference type="Proteomes" id="UP000293520"/>
    </source>
</evidence>
<keyword evidence="4" id="KW-1133">Transmembrane helix</keyword>
<evidence type="ECO:0000256" key="4">
    <source>
        <dbReference type="ARBA" id="ARBA00022989"/>
    </source>
</evidence>
<dbReference type="EMBL" id="SISK01000003">
    <property type="protein sequence ID" value="TBN41869.1"/>
    <property type="molecule type" value="Genomic_DNA"/>
</dbReference>
<evidence type="ECO:0000259" key="7">
    <source>
        <dbReference type="SMART" id="SM00244"/>
    </source>
</evidence>
<accession>A0A4Q9G1Z8</accession>
<dbReference type="InterPro" id="IPR010200">
    <property type="entry name" value="HflC"/>
</dbReference>
<dbReference type="PANTHER" id="PTHR42911">
    <property type="entry name" value="MODULATOR OF FTSH PROTEASE HFLC"/>
    <property type="match status" value="1"/>
</dbReference>
<dbReference type="GO" id="GO:0008233">
    <property type="term" value="F:peptidase activity"/>
    <property type="evidence" value="ECO:0007669"/>
    <property type="project" value="UniProtKB-KW"/>
</dbReference>
<dbReference type="Pfam" id="PF01145">
    <property type="entry name" value="Band_7"/>
    <property type="match status" value="1"/>
</dbReference>
<evidence type="ECO:0000256" key="5">
    <source>
        <dbReference type="ARBA" id="ARBA00023136"/>
    </source>
</evidence>
<keyword evidence="9" id="KW-1185">Reference proteome</keyword>
<keyword evidence="3" id="KW-0812">Transmembrane</keyword>
<protein>
    <submittedName>
        <fullName evidence="8">Protease modulator HflC</fullName>
    </submittedName>
</protein>
<evidence type="ECO:0000313" key="8">
    <source>
        <dbReference type="EMBL" id="TBN41869.1"/>
    </source>
</evidence>
<evidence type="ECO:0000256" key="2">
    <source>
        <dbReference type="ARBA" id="ARBA00007862"/>
    </source>
</evidence>
<dbReference type="Gene3D" id="3.30.479.30">
    <property type="entry name" value="Band 7 domain"/>
    <property type="match status" value="1"/>
</dbReference>
<keyword evidence="8" id="KW-0645">Protease</keyword>
<dbReference type="CDD" id="cd03405">
    <property type="entry name" value="SPFH_HflC"/>
    <property type="match status" value="1"/>
</dbReference>
<dbReference type="PANTHER" id="PTHR42911:SF1">
    <property type="entry name" value="MODULATOR OF FTSH PROTEASE HFLC"/>
    <property type="match status" value="1"/>
</dbReference>
<dbReference type="SUPFAM" id="SSF117892">
    <property type="entry name" value="Band 7/SPFH domain"/>
    <property type="match status" value="1"/>
</dbReference>
<dbReference type="SMART" id="SM00244">
    <property type="entry name" value="PHB"/>
    <property type="match status" value="1"/>
</dbReference>
<comment type="similarity">
    <text evidence="2">Belongs to the band 7/mec-2 family. HflC subfamily.</text>
</comment>
<keyword evidence="8" id="KW-0378">Hydrolase</keyword>
<feature type="domain" description="Band 7" evidence="7">
    <location>
        <begin position="25"/>
        <end position="189"/>
    </location>
</feature>
<organism evidence="8 9">
    <name type="scientific">Paracoccus subflavus</name>
    <dbReference type="NCBI Taxonomy" id="2528244"/>
    <lineage>
        <taxon>Bacteria</taxon>
        <taxon>Pseudomonadati</taxon>
        <taxon>Pseudomonadota</taxon>
        <taxon>Alphaproteobacteria</taxon>
        <taxon>Rhodobacterales</taxon>
        <taxon>Paracoccaceae</taxon>
        <taxon>Paracoccus</taxon>
    </lineage>
</organism>
<keyword evidence="5" id="KW-0472">Membrane</keyword>
<dbReference type="OrthoDB" id="9812991at2"/>